<evidence type="ECO:0000313" key="11">
    <source>
        <dbReference type="Proteomes" id="UP000321514"/>
    </source>
</evidence>
<dbReference type="PROSITE" id="PS50850">
    <property type="entry name" value="MFS"/>
    <property type="match status" value="1"/>
</dbReference>
<evidence type="ECO:0000256" key="1">
    <source>
        <dbReference type="ARBA" id="ARBA00004127"/>
    </source>
</evidence>
<dbReference type="OrthoDB" id="9768783at2"/>
<feature type="transmembrane region" description="Helical" evidence="6">
    <location>
        <begin position="403"/>
        <end position="421"/>
    </location>
</feature>
<reference evidence="8 11" key="2">
    <citation type="submission" date="2019-07" db="EMBL/GenBank/DDBJ databases">
        <title>Whole genome shotgun sequence of Myxococcus fulvus NBRC 100333.</title>
        <authorList>
            <person name="Hosoyama A."/>
            <person name="Uohara A."/>
            <person name="Ohji S."/>
            <person name="Ichikawa N."/>
        </authorList>
    </citation>
    <scope>NUCLEOTIDE SEQUENCE [LARGE SCALE GENOMIC DNA]</scope>
    <source>
        <strain evidence="8 11">NBRC 100333</strain>
    </source>
</reference>
<comment type="subcellular location">
    <subcellularLocation>
        <location evidence="1">Endomembrane system</location>
        <topology evidence="1">Multi-pass membrane protein</topology>
    </subcellularLocation>
</comment>
<dbReference type="PANTHER" id="PTHR23519">
    <property type="entry name" value="AUTOPHAGY-RELATED PROTEIN 22"/>
    <property type="match status" value="1"/>
</dbReference>
<feature type="transmembrane region" description="Helical" evidence="6">
    <location>
        <begin position="117"/>
        <end position="140"/>
    </location>
</feature>
<feature type="transmembrane region" description="Helical" evidence="6">
    <location>
        <begin position="21"/>
        <end position="44"/>
    </location>
</feature>
<reference evidence="9 10" key="1">
    <citation type="submission" date="2016-10" db="EMBL/GenBank/DDBJ databases">
        <authorList>
            <person name="Varghese N."/>
            <person name="Submissions S."/>
        </authorList>
    </citation>
    <scope>NUCLEOTIDE SEQUENCE [LARGE SCALE GENOMIC DNA]</scope>
    <source>
        <strain evidence="9 10">DSM 16525</strain>
    </source>
</reference>
<feature type="transmembrane region" description="Helical" evidence="6">
    <location>
        <begin position="56"/>
        <end position="80"/>
    </location>
</feature>
<keyword evidence="10" id="KW-1185">Reference proteome</keyword>
<comment type="caution">
    <text evidence="8">The sequence shown here is derived from an EMBL/GenBank/DDBJ whole genome shotgun (WGS) entry which is preliminary data.</text>
</comment>
<feature type="transmembrane region" description="Helical" evidence="6">
    <location>
        <begin position="278"/>
        <end position="301"/>
    </location>
</feature>
<dbReference type="EMBL" id="FOIB01000012">
    <property type="protein sequence ID" value="SEU37647.1"/>
    <property type="molecule type" value="Genomic_DNA"/>
</dbReference>
<keyword evidence="4 6" id="KW-1133">Transmembrane helix</keyword>
<keyword evidence="2" id="KW-0813">Transport</keyword>
<name>A0A511T9B3_MYXFU</name>
<dbReference type="InterPro" id="IPR024671">
    <property type="entry name" value="Atg22-like"/>
</dbReference>
<dbReference type="STRING" id="1334629.MFUL124B02_40735"/>
<accession>A0A511T9B3</accession>
<evidence type="ECO:0000313" key="10">
    <source>
        <dbReference type="Proteomes" id="UP000183760"/>
    </source>
</evidence>
<dbReference type="InterPro" id="IPR020846">
    <property type="entry name" value="MFS_dom"/>
</dbReference>
<keyword evidence="3 6" id="KW-0812">Transmembrane</keyword>
<keyword evidence="5 6" id="KW-0472">Membrane</keyword>
<dbReference type="InterPro" id="IPR036259">
    <property type="entry name" value="MFS_trans_sf"/>
</dbReference>
<feature type="transmembrane region" description="Helical" evidence="6">
    <location>
        <begin position="188"/>
        <end position="209"/>
    </location>
</feature>
<protein>
    <submittedName>
        <fullName evidence="9">MFS transporter, UMF1 family</fullName>
    </submittedName>
    <submittedName>
        <fullName evidence="8">Putative MFS-type transporter YxiO</fullName>
    </submittedName>
</protein>
<feature type="transmembrane region" description="Helical" evidence="6">
    <location>
        <begin position="152"/>
        <end position="176"/>
    </location>
</feature>
<evidence type="ECO:0000313" key="8">
    <source>
        <dbReference type="EMBL" id="GEN10774.1"/>
    </source>
</evidence>
<dbReference type="InterPro" id="IPR050495">
    <property type="entry name" value="ATG22/LtaA_families"/>
</dbReference>
<dbReference type="EMBL" id="BJXR01000040">
    <property type="protein sequence ID" value="GEN10774.1"/>
    <property type="molecule type" value="Genomic_DNA"/>
</dbReference>
<dbReference type="GO" id="GO:0012505">
    <property type="term" value="C:endomembrane system"/>
    <property type="evidence" value="ECO:0007669"/>
    <property type="project" value="UniProtKB-SubCell"/>
</dbReference>
<evidence type="ECO:0000256" key="3">
    <source>
        <dbReference type="ARBA" id="ARBA00022692"/>
    </source>
</evidence>
<proteinExistence type="predicted"/>
<evidence type="ECO:0000256" key="6">
    <source>
        <dbReference type="SAM" id="Phobius"/>
    </source>
</evidence>
<evidence type="ECO:0000313" key="9">
    <source>
        <dbReference type="EMBL" id="SEU37647.1"/>
    </source>
</evidence>
<feature type="transmembrane region" description="Helical" evidence="6">
    <location>
        <begin position="313"/>
        <end position="331"/>
    </location>
</feature>
<evidence type="ECO:0000256" key="5">
    <source>
        <dbReference type="ARBA" id="ARBA00023136"/>
    </source>
</evidence>
<feature type="transmembrane region" description="Helical" evidence="6">
    <location>
        <begin position="337"/>
        <end position="359"/>
    </location>
</feature>
<dbReference type="AlphaFoldDB" id="A0A511T9B3"/>
<feature type="domain" description="Major facilitator superfamily (MFS) profile" evidence="7">
    <location>
        <begin position="247"/>
        <end position="455"/>
    </location>
</feature>
<evidence type="ECO:0000256" key="2">
    <source>
        <dbReference type="ARBA" id="ARBA00022448"/>
    </source>
</evidence>
<organism evidence="8 11">
    <name type="scientific">Myxococcus fulvus</name>
    <dbReference type="NCBI Taxonomy" id="33"/>
    <lineage>
        <taxon>Bacteria</taxon>
        <taxon>Pseudomonadati</taxon>
        <taxon>Myxococcota</taxon>
        <taxon>Myxococcia</taxon>
        <taxon>Myxococcales</taxon>
        <taxon>Cystobacterineae</taxon>
        <taxon>Myxococcaceae</taxon>
        <taxon>Myxococcus</taxon>
    </lineage>
</organism>
<sequence length="455" mass="48392">MSAWGALMSRMGLTRPELRAWAWYDWANSAYVTTVVAVVFPIYYKSVAAKGLPSDVASSRFALVTALALGTVAVLSPVLGALSDRAGRLKTLLGMFLTLGVVSTVGLALVGPGDWKWALWCFGIGNVGLTGSIVFSDALLRHVARDEELDRVSTAGYALGYLGGGVLLAVQLVMLVKPAWFGLADAASASRVAFLTVAVWWAAFSVPLFRRIPEPRPTGDAQVPRLSLGGVFAQLAETFRALRQYREALLLLVAYLLYSDGIGTIIRLSTLYGTELGIGQGALMGALLMTQAVGVPCAVLFGRAASRVGPKPALMFSLAVYVVVTFLGYFMRSPVHFFALALLVGMVQGGSQALSRSMFAQMIPRHRAAEMFGLFSVFEKVTAVAGPLVFAATVELTGSSRQAVLSLLVFFGSGALVLWRVDVAEGKRAARESEARAGWSQAPLTAQAAEAVRAE</sequence>
<dbReference type="Gene3D" id="1.20.1250.20">
    <property type="entry name" value="MFS general substrate transporter like domains"/>
    <property type="match status" value="1"/>
</dbReference>
<dbReference type="RefSeq" id="WP_074958209.1">
    <property type="nucleotide sequence ID" value="NZ_BJXR01000040.1"/>
</dbReference>
<evidence type="ECO:0000256" key="4">
    <source>
        <dbReference type="ARBA" id="ARBA00022989"/>
    </source>
</evidence>
<dbReference type="SUPFAM" id="SSF103473">
    <property type="entry name" value="MFS general substrate transporter"/>
    <property type="match status" value="1"/>
</dbReference>
<dbReference type="Proteomes" id="UP000321514">
    <property type="component" value="Unassembled WGS sequence"/>
</dbReference>
<dbReference type="Pfam" id="PF11700">
    <property type="entry name" value="ATG22"/>
    <property type="match status" value="1"/>
</dbReference>
<feature type="transmembrane region" description="Helical" evidence="6">
    <location>
        <begin position="92"/>
        <end position="111"/>
    </location>
</feature>
<gene>
    <name evidence="8" type="primary">yxiO</name>
    <name evidence="8" type="ORF">MFU01_58110</name>
    <name evidence="9" type="ORF">SAMN05443572_112176</name>
</gene>
<evidence type="ECO:0000259" key="7">
    <source>
        <dbReference type="PROSITE" id="PS50850"/>
    </source>
</evidence>
<dbReference type="GO" id="GO:0022857">
    <property type="term" value="F:transmembrane transporter activity"/>
    <property type="evidence" value="ECO:0007669"/>
    <property type="project" value="InterPro"/>
</dbReference>
<feature type="transmembrane region" description="Helical" evidence="6">
    <location>
        <begin position="248"/>
        <end position="266"/>
    </location>
</feature>
<dbReference type="PANTHER" id="PTHR23519:SF1">
    <property type="entry name" value="AUTOPHAGY-RELATED PROTEIN 22"/>
    <property type="match status" value="1"/>
</dbReference>
<dbReference type="Proteomes" id="UP000183760">
    <property type="component" value="Unassembled WGS sequence"/>
</dbReference>
<feature type="transmembrane region" description="Helical" evidence="6">
    <location>
        <begin position="371"/>
        <end position="391"/>
    </location>
</feature>